<dbReference type="AlphaFoldDB" id="A0A512DCG1"/>
<dbReference type="OrthoDB" id="4829696at2"/>
<sequence length="89" mass="9232">MNDVPDADPTASTGDPRPSEPDDGPVPEQVMDLLADHVPLALLMDLVTPDGPDSADILAAEGMPDDAWWEPGVDDGTSRGRSTDGLPGP</sequence>
<dbReference type="RefSeq" id="WP_146903274.1">
    <property type="nucleotide sequence ID" value="NZ_BAAARM010000003.1"/>
</dbReference>
<reference evidence="2 3" key="1">
    <citation type="submission" date="2019-07" db="EMBL/GenBank/DDBJ databases">
        <title>Whole genome shotgun sequence of Cellulomonas aerilata NBRC 106308.</title>
        <authorList>
            <person name="Hosoyama A."/>
            <person name="Uohara A."/>
            <person name="Ohji S."/>
            <person name="Ichikawa N."/>
        </authorList>
    </citation>
    <scope>NUCLEOTIDE SEQUENCE [LARGE SCALE GENOMIC DNA]</scope>
    <source>
        <strain evidence="2 3">NBRC 106308</strain>
    </source>
</reference>
<protein>
    <submittedName>
        <fullName evidence="2">Uncharacterized protein</fullName>
    </submittedName>
</protein>
<feature type="region of interest" description="Disordered" evidence="1">
    <location>
        <begin position="1"/>
        <end position="28"/>
    </location>
</feature>
<evidence type="ECO:0000256" key="1">
    <source>
        <dbReference type="SAM" id="MobiDB-lite"/>
    </source>
</evidence>
<comment type="caution">
    <text evidence="2">The sequence shown here is derived from an EMBL/GenBank/DDBJ whole genome shotgun (WGS) entry which is preliminary data.</text>
</comment>
<proteinExistence type="predicted"/>
<organism evidence="2 3">
    <name type="scientific">Cellulomonas aerilata</name>
    <dbReference type="NCBI Taxonomy" id="515326"/>
    <lineage>
        <taxon>Bacteria</taxon>
        <taxon>Bacillati</taxon>
        <taxon>Actinomycetota</taxon>
        <taxon>Actinomycetes</taxon>
        <taxon>Micrococcales</taxon>
        <taxon>Cellulomonadaceae</taxon>
        <taxon>Cellulomonas</taxon>
    </lineage>
</organism>
<evidence type="ECO:0000313" key="3">
    <source>
        <dbReference type="Proteomes" id="UP000321181"/>
    </source>
</evidence>
<evidence type="ECO:0000313" key="2">
    <source>
        <dbReference type="EMBL" id="GEO34171.1"/>
    </source>
</evidence>
<dbReference type="EMBL" id="BJYY01000013">
    <property type="protein sequence ID" value="GEO34171.1"/>
    <property type="molecule type" value="Genomic_DNA"/>
</dbReference>
<feature type="region of interest" description="Disordered" evidence="1">
    <location>
        <begin position="54"/>
        <end position="89"/>
    </location>
</feature>
<accession>A0A512DCG1</accession>
<dbReference type="Proteomes" id="UP000321181">
    <property type="component" value="Unassembled WGS sequence"/>
</dbReference>
<name>A0A512DCG1_9CELL</name>
<gene>
    <name evidence="2" type="ORF">CAE01nite_18960</name>
</gene>
<keyword evidence="3" id="KW-1185">Reference proteome</keyword>